<dbReference type="EMBL" id="JBHRYF010000001">
    <property type="protein sequence ID" value="MFC3658609.1"/>
    <property type="molecule type" value="Genomic_DNA"/>
</dbReference>
<feature type="transmembrane region" description="Helical" evidence="6">
    <location>
        <begin position="12"/>
        <end position="34"/>
    </location>
</feature>
<accession>A0ABV7UQV4</accession>
<organism evidence="8 9">
    <name type="scientific">Luteimonas notoginsengisoli</name>
    <dbReference type="NCBI Taxonomy" id="1578200"/>
    <lineage>
        <taxon>Bacteria</taxon>
        <taxon>Pseudomonadati</taxon>
        <taxon>Pseudomonadota</taxon>
        <taxon>Gammaproteobacteria</taxon>
        <taxon>Lysobacterales</taxon>
        <taxon>Lysobacteraceae</taxon>
        <taxon>Luteimonas</taxon>
    </lineage>
</organism>
<dbReference type="RefSeq" id="WP_386705305.1">
    <property type="nucleotide sequence ID" value="NZ_JBHRYF010000001.1"/>
</dbReference>
<dbReference type="Proteomes" id="UP001595724">
    <property type="component" value="Unassembled WGS sequence"/>
</dbReference>
<evidence type="ECO:0000256" key="2">
    <source>
        <dbReference type="ARBA" id="ARBA00009399"/>
    </source>
</evidence>
<evidence type="ECO:0000313" key="9">
    <source>
        <dbReference type="Proteomes" id="UP001595724"/>
    </source>
</evidence>
<proteinExistence type="inferred from homology"/>
<dbReference type="PANTHER" id="PTHR38459:SF1">
    <property type="entry name" value="PROPHAGE BACTOPRENOL-LINKED GLUCOSE TRANSLOCASE HOMOLOG"/>
    <property type="match status" value="1"/>
</dbReference>
<dbReference type="InterPro" id="IPR007267">
    <property type="entry name" value="GtrA_DPMS_TM"/>
</dbReference>
<feature type="domain" description="GtrA/DPMS transmembrane" evidence="7">
    <location>
        <begin position="15"/>
        <end position="125"/>
    </location>
</feature>
<keyword evidence="3 6" id="KW-0812">Transmembrane</keyword>
<feature type="transmembrane region" description="Helical" evidence="6">
    <location>
        <begin position="107"/>
        <end position="125"/>
    </location>
</feature>
<evidence type="ECO:0000256" key="1">
    <source>
        <dbReference type="ARBA" id="ARBA00004141"/>
    </source>
</evidence>
<evidence type="ECO:0000256" key="5">
    <source>
        <dbReference type="ARBA" id="ARBA00023136"/>
    </source>
</evidence>
<dbReference type="PANTHER" id="PTHR38459">
    <property type="entry name" value="PROPHAGE BACTOPRENOL-LINKED GLUCOSE TRANSLOCASE HOMOLOG"/>
    <property type="match status" value="1"/>
</dbReference>
<comment type="caution">
    <text evidence="8">The sequence shown here is derived from an EMBL/GenBank/DDBJ whole genome shotgun (WGS) entry which is preliminary data.</text>
</comment>
<comment type="subcellular location">
    <subcellularLocation>
        <location evidence="1">Membrane</location>
        <topology evidence="1">Multi-pass membrane protein</topology>
    </subcellularLocation>
</comment>
<keyword evidence="5 6" id="KW-0472">Membrane</keyword>
<name>A0ABV7UQV4_9GAMM</name>
<evidence type="ECO:0000313" key="8">
    <source>
        <dbReference type="EMBL" id="MFC3658609.1"/>
    </source>
</evidence>
<dbReference type="InterPro" id="IPR051401">
    <property type="entry name" value="GtrA_CellWall_Glycosyl"/>
</dbReference>
<evidence type="ECO:0000259" key="7">
    <source>
        <dbReference type="Pfam" id="PF04138"/>
    </source>
</evidence>
<reference evidence="9" key="1">
    <citation type="journal article" date="2019" name="Int. J. Syst. Evol. Microbiol.">
        <title>The Global Catalogue of Microorganisms (GCM) 10K type strain sequencing project: providing services to taxonomists for standard genome sequencing and annotation.</title>
        <authorList>
            <consortium name="The Broad Institute Genomics Platform"/>
            <consortium name="The Broad Institute Genome Sequencing Center for Infectious Disease"/>
            <person name="Wu L."/>
            <person name="Ma J."/>
        </authorList>
    </citation>
    <scope>NUCLEOTIDE SEQUENCE [LARGE SCALE GENOMIC DNA]</scope>
    <source>
        <strain evidence="9">KCTC 42211</strain>
    </source>
</reference>
<sequence length="137" mass="15429">MKALLVRALRLELFRFVIAGGINTLLTLALYWLLLAWFEYRVAYTISFVAGIVSGFALNTYAVFRVPWSWMRLLAFPSVHAVNYVVGLAIVWLSVRVFGIDERLAPVVAAVAIIPLNFMMTRLVIKPPAQSEQATDR</sequence>
<feature type="transmembrane region" description="Helical" evidence="6">
    <location>
        <begin position="73"/>
        <end position="95"/>
    </location>
</feature>
<evidence type="ECO:0000256" key="6">
    <source>
        <dbReference type="SAM" id="Phobius"/>
    </source>
</evidence>
<comment type="similarity">
    <text evidence="2">Belongs to the GtrA family.</text>
</comment>
<feature type="transmembrane region" description="Helical" evidence="6">
    <location>
        <begin position="40"/>
        <end position="61"/>
    </location>
</feature>
<evidence type="ECO:0000256" key="3">
    <source>
        <dbReference type="ARBA" id="ARBA00022692"/>
    </source>
</evidence>
<keyword evidence="4 6" id="KW-1133">Transmembrane helix</keyword>
<keyword evidence="9" id="KW-1185">Reference proteome</keyword>
<evidence type="ECO:0000256" key="4">
    <source>
        <dbReference type="ARBA" id="ARBA00022989"/>
    </source>
</evidence>
<gene>
    <name evidence="8" type="ORF">ACFOM9_00770</name>
</gene>
<dbReference type="Pfam" id="PF04138">
    <property type="entry name" value="GtrA_DPMS_TM"/>
    <property type="match status" value="1"/>
</dbReference>
<protein>
    <submittedName>
        <fullName evidence="8">GtrA family protein</fullName>
    </submittedName>
</protein>